<dbReference type="Proteomes" id="UP001597561">
    <property type="component" value="Unassembled WGS sequence"/>
</dbReference>
<keyword evidence="2" id="KW-0808">Transferase</keyword>
<dbReference type="InterPro" id="IPR000182">
    <property type="entry name" value="GNAT_dom"/>
</dbReference>
<dbReference type="PANTHER" id="PTHR43792">
    <property type="entry name" value="GNAT FAMILY, PUTATIVE (AFU_ORTHOLOGUE AFUA_3G00765)-RELATED-RELATED"/>
    <property type="match status" value="1"/>
</dbReference>
<dbReference type="EMBL" id="JBHUPG010000031">
    <property type="protein sequence ID" value="MFD2913518.1"/>
    <property type="molecule type" value="Genomic_DNA"/>
</dbReference>
<dbReference type="Gene3D" id="3.40.630.30">
    <property type="match status" value="1"/>
</dbReference>
<evidence type="ECO:0000313" key="3">
    <source>
        <dbReference type="Proteomes" id="UP001597561"/>
    </source>
</evidence>
<dbReference type="InterPro" id="IPR051531">
    <property type="entry name" value="N-acetyltransferase"/>
</dbReference>
<dbReference type="EC" id="2.3.-.-" evidence="2"/>
<proteinExistence type="predicted"/>
<dbReference type="InterPro" id="IPR016181">
    <property type="entry name" value="Acyl_CoA_acyltransferase"/>
</dbReference>
<protein>
    <submittedName>
        <fullName evidence="2">GNAT family N-acetyltransferase</fullName>
        <ecNumber evidence="2">2.3.-.-</ecNumber>
    </submittedName>
</protein>
<keyword evidence="3" id="KW-1185">Reference proteome</keyword>
<evidence type="ECO:0000313" key="2">
    <source>
        <dbReference type="EMBL" id="MFD2913518.1"/>
    </source>
</evidence>
<dbReference type="GO" id="GO:0016746">
    <property type="term" value="F:acyltransferase activity"/>
    <property type="evidence" value="ECO:0007669"/>
    <property type="project" value="UniProtKB-KW"/>
</dbReference>
<comment type="caution">
    <text evidence="2">The sequence shown here is derived from an EMBL/GenBank/DDBJ whole genome shotgun (WGS) entry which is preliminary data.</text>
</comment>
<feature type="domain" description="N-acetyltransferase" evidence="1">
    <location>
        <begin position="8"/>
        <end position="165"/>
    </location>
</feature>
<dbReference type="PROSITE" id="PS51186">
    <property type="entry name" value="GNAT"/>
    <property type="match status" value="1"/>
</dbReference>
<reference evidence="3" key="1">
    <citation type="journal article" date="2019" name="Int. J. Syst. Evol. Microbiol.">
        <title>The Global Catalogue of Microorganisms (GCM) 10K type strain sequencing project: providing services to taxonomists for standard genome sequencing and annotation.</title>
        <authorList>
            <consortium name="The Broad Institute Genomics Platform"/>
            <consortium name="The Broad Institute Genome Sequencing Center for Infectious Disease"/>
            <person name="Wu L."/>
            <person name="Ma J."/>
        </authorList>
    </citation>
    <scope>NUCLEOTIDE SEQUENCE [LARGE SCALE GENOMIC DNA]</scope>
    <source>
        <strain evidence="3">KCTC 13528</strain>
    </source>
</reference>
<organism evidence="2 3">
    <name type="scientific">Jeotgalibacillus terrae</name>
    <dbReference type="NCBI Taxonomy" id="587735"/>
    <lineage>
        <taxon>Bacteria</taxon>
        <taxon>Bacillati</taxon>
        <taxon>Bacillota</taxon>
        <taxon>Bacilli</taxon>
        <taxon>Bacillales</taxon>
        <taxon>Caryophanaceae</taxon>
        <taxon>Jeotgalibacillus</taxon>
    </lineage>
</organism>
<dbReference type="RefSeq" id="WP_204728434.1">
    <property type="nucleotide sequence ID" value="NZ_JAFBDK010000003.1"/>
</dbReference>
<evidence type="ECO:0000259" key="1">
    <source>
        <dbReference type="PROSITE" id="PS51186"/>
    </source>
</evidence>
<dbReference type="Pfam" id="PF13302">
    <property type="entry name" value="Acetyltransf_3"/>
    <property type="match status" value="1"/>
</dbReference>
<dbReference type="PANTHER" id="PTHR43792:SF1">
    <property type="entry name" value="N-ACETYLTRANSFERASE DOMAIN-CONTAINING PROTEIN"/>
    <property type="match status" value="1"/>
</dbReference>
<accession>A0ABW5ZN62</accession>
<dbReference type="SUPFAM" id="SSF55729">
    <property type="entry name" value="Acyl-CoA N-acyltransferases (Nat)"/>
    <property type="match status" value="1"/>
</dbReference>
<gene>
    <name evidence="2" type="ORF">ACFS5P_16645</name>
</gene>
<keyword evidence="2" id="KW-0012">Acyltransferase</keyword>
<name>A0ABW5ZN62_9BACL</name>
<sequence>MYFQTKRLIARQLKPNDFDRFHHMQSNQAVMKYILGRAKTEEENAAEFNRMISEYSHSEPDKIIMGVSKIADSTSALIGTCAITSLKEEYVEVGYRLSEDNWGNGYGGEILEGLLTYCFEDLKAKKVKAEVEKDNIPSVRILERSPMSFVREYDDGDTIVRLYVIEKKHSD</sequence>